<dbReference type="RefSeq" id="WP_311020104.1">
    <property type="nucleotide sequence ID" value="NZ_JAUHGG010000003.1"/>
</dbReference>
<organism evidence="1 2">
    <name type="scientific">Vibrio parahaemolyticus</name>
    <dbReference type="NCBI Taxonomy" id="670"/>
    <lineage>
        <taxon>Bacteria</taxon>
        <taxon>Pseudomonadati</taxon>
        <taxon>Pseudomonadota</taxon>
        <taxon>Gammaproteobacteria</taxon>
        <taxon>Vibrionales</taxon>
        <taxon>Vibrionaceae</taxon>
        <taxon>Vibrio</taxon>
    </lineage>
</organism>
<accession>A0AAW8Q456</accession>
<protein>
    <submittedName>
        <fullName evidence="1">Uncharacterized protein</fullName>
    </submittedName>
</protein>
<dbReference type="AlphaFoldDB" id="A0AAW8Q456"/>
<dbReference type="EMBL" id="JAUHGG010000003">
    <property type="protein sequence ID" value="MDS1821233.1"/>
    <property type="molecule type" value="Genomic_DNA"/>
</dbReference>
<gene>
    <name evidence="1" type="ORF">QX249_11215</name>
</gene>
<reference evidence="1" key="1">
    <citation type="submission" date="2023-06" db="EMBL/GenBank/DDBJ databases">
        <title>Genomic Diversity of Vibrio spp. and Metagenomic Analysis of Pathogens in Florida Gulf Coastal Waters Following Hurricane Ian.</title>
        <authorList>
            <person name="Brumfield K.D."/>
        </authorList>
    </citation>
    <scope>NUCLEOTIDE SEQUENCE</scope>
    <source>
        <strain evidence="1">WBS2B-138</strain>
    </source>
</reference>
<sequence length="243" mass="27172">MNVENQSFSPLIPTKWTDSLSPAYIERKSKIGKPESYGVYLYNNCLSREGEWEIEPSPSNRSKEWLENHRFSTFEEAAEALVNADFSEFDLERKLPSADCNFITGKYVTLQSESGEVFSIVFGGVFNHKLICELDGLNSCKPIAAGFSRLRESGFEFDGYSRSLRIGHGEIDTLESQENIFSGVFANTGGIAFITDKPKLLSNLLNGKLKDFTFTIKDGDHGSISSPCNDTNDRISYSLSRII</sequence>
<comment type="caution">
    <text evidence="1">The sequence shown here is derived from an EMBL/GenBank/DDBJ whole genome shotgun (WGS) entry which is preliminary data.</text>
</comment>
<evidence type="ECO:0000313" key="2">
    <source>
        <dbReference type="Proteomes" id="UP001253193"/>
    </source>
</evidence>
<proteinExistence type="predicted"/>
<name>A0AAW8Q456_VIBPH</name>
<dbReference type="Proteomes" id="UP001253193">
    <property type="component" value="Unassembled WGS sequence"/>
</dbReference>
<evidence type="ECO:0000313" key="1">
    <source>
        <dbReference type="EMBL" id="MDS1821233.1"/>
    </source>
</evidence>